<name>A0AAQ4EBQ1_AMBAM</name>
<accession>A0AAQ4EBQ1</accession>
<protein>
    <submittedName>
        <fullName evidence="1">Uncharacterized protein</fullName>
    </submittedName>
</protein>
<comment type="caution">
    <text evidence="1">The sequence shown here is derived from an EMBL/GenBank/DDBJ whole genome shotgun (WGS) entry which is preliminary data.</text>
</comment>
<keyword evidence="2" id="KW-1185">Reference proteome</keyword>
<gene>
    <name evidence="1" type="ORF">V5799_024549</name>
</gene>
<dbReference type="Proteomes" id="UP001321473">
    <property type="component" value="Unassembled WGS sequence"/>
</dbReference>
<dbReference type="AlphaFoldDB" id="A0AAQ4EBQ1"/>
<reference evidence="1 2" key="1">
    <citation type="journal article" date="2023" name="Arcadia Sci">
        <title>De novo assembly of a long-read Amblyomma americanum tick genome.</title>
        <authorList>
            <person name="Chou S."/>
            <person name="Poskanzer K.E."/>
            <person name="Rollins M."/>
            <person name="Thuy-Boun P.S."/>
        </authorList>
    </citation>
    <scope>NUCLEOTIDE SEQUENCE [LARGE SCALE GENOMIC DNA]</scope>
    <source>
        <strain evidence="1">F_SG_1</strain>
        <tissue evidence="1">Salivary glands</tissue>
    </source>
</reference>
<sequence>MSPAGALVAIGCLVGFQYQSQRVITSYLRYDFSIVQWEVSRMGIEFPVVTVCLDAWMSTDRLCNYTRGNCSKKDMYIPDLRIHCTYLPQEIFHCSFASEDLRCGPFDCVSSFKWTYFLPPTQQCYRVNAWKDSHFR</sequence>
<evidence type="ECO:0000313" key="2">
    <source>
        <dbReference type="Proteomes" id="UP001321473"/>
    </source>
</evidence>
<evidence type="ECO:0000313" key="1">
    <source>
        <dbReference type="EMBL" id="KAK8772207.1"/>
    </source>
</evidence>
<dbReference type="EMBL" id="JARKHS020018678">
    <property type="protein sequence ID" value="KAK8772207.1"/>
    <property type="molecule type" value="Genomic_DNA"/>
</dbReference>
<organism evidence="1 2">
    <name type="scientific">Amblyomma americanum</name>
    <name type="common">Lone star tick</name>
    <dbReference type="NCBI Taxonomy" id="6943"/>
    <lineage>
        <taxon>Eukaryota</taxon>
        <taxon>Metazoa</taxon>
        <taxon>Ecdysozoa</taxon>
        <taxon>Arthropoda</taxon>
        <taxon>Chelicerata</taxon>
        <taxon>Arachnida</taxon>
        <taxon>Acari</taxon>
        <taxon>Parasitiformes</taxon>
        <taxon>Ixodida</taxon>
        <taxon>Ixodoidea</taxon>
        <taxon>Ixodidae</taxon>
        <taxon>Amblyomminae</taxon>
        <taxon>Amblyomma</taxon>
    </lineage>
</organism>
<proteinExistence type="predicted"/>